<keyword evidence="9 11" id="KW-0368">Histidine biosynthesis</keyword>
<keyword evidence="11" id="KW-0460">Magnesium</keyword>
<feature type="domain" description="Histidine biosynthesis HisG C-terminal" evidence="13">
    <location>
        <begin position="210"/>
        <end position="282"/>
    </location>
</feature>
<evidence type="ECO:0000256" key="3">
    <source>
        <dbReference type="ARBA" id="ARBA00007955"/>
    </source>
</evidence>
<dbReference type="InterPro" id="IPR013115">
    <property type="entry name" value="HisG_C"/>
</dbReference>
<evidence type="ECO:0000256" key="6">
    <source>
        <dbReference type="ARBA" id="ARBA00022605"/>
    </source>
</evidence>
<sequence length="285" mass="31566">MSKLKIAIQKNGRLSEKSLQLLKECGIKLSNGERTLKAVSTNFPIEILFLRDDDIPQYVEQGIADVGILGENEVWEKNKQVTINTKLGFANCRLSLAIAKDVEYNDTLYFNNKKIATSYPVILQQYLDKNNIVAEIEPINGSVEIAPGIGLADAIFDIVSTGSTLQINGLKEVEVVSKSEAVLISNPSLESNKKEILEKLLFRIQSVKNASENKYILLNAPNSSIKKISEVLPGMKSPTVLSLEEPGWSSIHSVIREDDFWNNIDRLKALGAQGILVVNVEKMIL</sequence>
<gene>
    <name evidence="11 14" type="primary">hisG</name>
    <name evidence="14" type="ORF">ACFSR3_08895</name>
</gene>
<comment type="cofactor">
    <cofactor evidence="11">
        <name>Mg(2+)</name>
        <dbReference type="ChEBI" id="CHEBI:18420"/>
    </cofactor>
</comment>
<evidence type="ECO:0000256" key="1">
    <source>
        <dbReference type="ARBA" id="ARBA00000915"/>
    </source>
</evidence>
<dbReference type="Gene3D" id="3.40.190.10">
    <property type="entry name" value="Periplasmic binding protein-like II"/>
    <property type="match status" value="2"/>
</dbReference>
<keyword evidence="7 11" id="KW-0328">Glycosyltransferase</keyword>
<proteinExistence type="inferred from homology"/>
<dbReference type="Pfam" id="PF01634">
    <property type="entry name" value="HisG"/>
    <property type="match status" value="1"/>
</dbReference>
<keyword evidence="11" id="KW-0479">Metal-binding</keyword>
<name>A0ABW5NUA2_9FLAO</name>
<dbReference type="RefSeq" id="WP_379820663.1">
    <property type="nucleotide sequence ID" value="NZ_JBHUMD010000013.1"/>
</dbReference>
<comment type="subcellular location">
    <subcellularLocation>
        <location evidence="11">Cytoplasm</location>
    </subcellularLocation>
</comment>
<comment type="catalytic activity">
    <reaction evidence="1 11">
        <text>1-(5-phospho-beta-D-ribosyl)-ATP + diphosphate = 5-phospho-alpha-D-ribose 1-diphosphate + ATP</text>
        <dbReference type="Rhea" id="RHEA:18473"/>
        <dbReference type="ChEBI" id="CHEBI:30616"/>
        <dbReference type="ChEBI" id="CHEBI:33019"/>
        <dbReference type="ChEBI" id="CHEBI:58017"/>
        <dbReference type="ChEBI" id="CHEBI:73183"/>
        <dbReference type="EC" id="2.4.2.17"/>
    </reaction>
</comment>
<dbReference type="PROSITE" id="PS01316">
    <property type="entry name" value="ATP_P_PHORIBOSYLTR"/>
    <property type="match status" value="1"/>
</dbReference>
<evidence type="ECO:0000256" key="9">
    <source>
        <dbReference type="ARBA" id="ARBA00023102"/>
    </source>
</evidence>
<dbReference type="Proteomes" id="UP001597480">
    <property type="component" value="Unassembled WGS sequence"/>
</dbReference>
<keyword evidence="11" id="KW-0067">ATP-binding</keyword>
<dbReference type="NCBIfam" id="TIGR03455">
    <property type="entry name" value="HisG_C-term"/>
    <property type="match status" value="1"/>
</dbReference>
<dbReference type="EC" id="2.4.2.17" evidence="4 11"/>
<dbReference type="SUPFAM" id="SSF53850">
    <property type="entry name" value="Periplasmic binding protein-like II"/>
    <property type="match status" value="1"/>
</dbReference>
<dbReference type="GO" id="GO:0003879">
    <property type="term" value="F:ATP phosphoribosyltransferase activity"/>
    <property type="evidence" value="ECO:0007669"/>
    <property type="project" value="UniProtKB-EC"/>
</dbReference>
<dbReference type="Pfam" id="PF08029">
    <property type="entry name" value="HisG_C"/>
    <property type="match status" value="1"/>
</dbReference>
<evidence type="ECO:0000313" key="15">
    <source>
        <dbReference type="Proteomes" id="UP001597480"/>
    </source>
</evidence>
<dbReference type="HAMAP" id="MF_00079">
    <property type="entry name" value="HisG_Long"/>
    <property type="match status" value="1"/>
</dbReference>
<comment type="function">
    <text evidence="10 11">Catalyzes the condensation of ATP and 5-phosphoribose 1-diphosphate to form N'-(5'-phosphoribosyl)-ATP (PR-ATP). Has a crucial role in the pathway because the rate of histidine biosynthesis seems to be controlled primarily by regulation of HisG enzymatic activity.</text>
</comment>
<dbReference type="InterPro" id="IPR015867">
    <property type="entry name" value="N-reg_PII/ATP_PRibTrfase_C"/>
</dbReference>
<comment type="similarity">
    <text evidence="3 11">Belongs to the ATP phosphoribosyltransferase family. Long subfamily.</text>
</comment>
<comment type="activity regulation">
    <text evidence="11">Feedback inhibited by histidine.</text>
</comment>
<evidence type="ECO:0000256" key="7">
    <source>
        <dbReference type="ARBA" id="ARBA00022676"/>
    </source>
</evidence>
<dbReference type="NCBIfam" id="TIGR00070">
    <property type="entry name" value="hisG"/>
    <property type="match status" value="1"/>
</dbReference>
<dbReference type="InterPro" id="IPR018198">
    <property type="entry name" value="ATP_PRibTrfase_CS"/>
</dbReference>
<accession>A0ABW5NUA2</accession>
<evidence type="ECO:0000256" key="2">
    <source>
        <dbReference type="ARBA" id="ARBA00004667"/>
    </source>
</evidence>
<evidence type="ECO:0000313" key="14">
    <source>
        <dbReference type="EMBL" id="MFD2602173.1"/>
    </source>
</evidence>
<reference evidence="15" key="1">
    <citation type="journal article" date="2019" name="Int. J. Syst. Evol. Microbiol.">
        <title>The Global Catalogue of Microorganisms (GCM) 10K type strain sequencing project: providing services to taxonomists for standard genome sequencing and annotation.</title>
        <authorList>
            <consortium name="The Broad Institute Genomics Platform"/>
            <consortium name="The Broad Institute Genome Sequencing Center for Infectious Disease"/>
            <person name="Wu L."/>
            <person name="Ma J."/>
        </authorList>
    </citation>
    <scope>NUCLEOTIDE SEQUENCE [LARGE SCALE GENOMIC DNA]</scope>
    <source>
        <strain evidence="15">KCTC 42107</strain>
    </source>
</reference>
<dbReference type="PANTHER" id="PTHR21403">
    <property type="entry name" value="ATP PHOSPHORIBOSYLTRANSFERASE ATP-PRTASE"/>
    <property type="match status" value="1"/>
</dbReference>
<keyword evidence="8 11" id="KW-0808">Transferase</keyword>
<dbReference type="InterPro" id="IPR011322">
    <property type="entry name" value="N-reg_PII-like_a/b"/>
</dbReference>
<evidence type="ECO:0000256" key="11">
    <source>
        <dbReference type="HAMAP-Rule" id="MF_00079"/>
    </source>
</evidence>
<dbReference type="SUPFAM" id="SSF54913">
    <property type="entry name" value="GlnB-like"/>
    <property type="match status" value="1"/>
</dbReference>
<dbReference type="EMBL" id="JBHUMD010000013">
    <property type="protein sequence ID" value="MFD2602173.1"/>
    <property type="molecule type" value="Genomic_DNA"/>
</dbReference>
<dbReference type="InterPro" id="IPR001348">
    <property type="entry name" value="ATP_PRibTrfase_HisG"/>
</dbReference>
<dbReference type="InterPro" id="IPR020621">
    <property type="entry name" value="ATP-PRT_HisG_long"/>
</dbReference>
<evidence type="ECO:0000259" key="12">
    <source>
        <dbReference type="Pfam" id="PF01634"/>
    </source>
</evidence>
<evidence type="ECO:0000256" key="8">
    <source>
        <dbReference type="ARBA" id="ARBA00022679"/>
    </source>
</evidence>
<dbReference type="InterPro" id="IPR013820">
    <property type="entry name" value="ATP_PRibTrfase_cat"/>
</dbReference>
<evidence type="ECO:0000259" key="13">
    <source>
        <dbReference type="Pfam" id="PF08029"/>
    </source>
</evidence>
<keyword evidence="11" id="KW-0963">Cytoplasm</keyword>
<comment type="caution">
    <text evidence="14">The sequence shown here is derived from an EMBL/GenBank/DDBJ whole genome shotgun (WGS) entry which is preliminary data.</text>
</comment>
<keyword evidence="6 11" id="KW-0028">Amino-acid biosynthesis</keyword>
<keyword evidence="11" id="KW-0547">Nucleotide-binding</keyword>
<protein>
    <recommendedName>
        <fullName evidence="5 11">ATP phosphoribosyltransferase</fullName>
        <shortName evidence="11">ATP-PRT</shortName>
        <shortName evidence="11">ATP-PRTase</shortName>
        <ecNumber evidence="4 11">2.4.2.17</ecNumber>
    </recommendedName>
</protein>
<comment type="pathway">
    <text evidence="2 11">Amino-acid biosynthesis; L-histidine biosynthesis; L-histidine from 5-phospho-alpha-D-ribose 1-diphosphate: step 1/9.</text>
</comment>
<evidence type="ECO:0000256" key="5">
    <source>
        <dbReference type="ARBA" id="ARBA00020998"/>
    </source>
</evidence>
<organism evidence="14 15">
    <name type="scientific">Flavobacterium suzhouense</name>
    <dbReference type="NCBI Taxonomy" id="1529638"/>
    <lineage>
        <taxon>Bacteria</taxon>
        <taxon>Pseudomonadati</taxon>
        <taxon>Bacteroidota</taxon>
        <taxon>Flavobacteriia</taxon>
        <taxon>Flavobacteriales</taxon>
        <taxon>Flavobacteriaceae</taxon>
        <taxon>Flavobacterium</taxon>
    </lineage>
</organism>
<feature type="domain" description="ATP phosphoribosyltransferase catalytic" evidence="12">
    <location>
        <begin position="51"/>
        <end position="205"/>
    </location>
</feature>
<dbReference type="PANTHER" id="PTHR21403:SF8">
    <property type="entry name" value="ATP PHOSPHORIBOSYLTRANSFERASE"/>
    <property type="match status" value="1"/>
</dbReference>
<evidence type="ECO:0000256" key="4">
    <source>
        <dbReference type="ARBA" id="ARBA00011946"/>
    </source>
</evidence>
<dbReference type="Gene3D" id="3.30.70.120">
    <property type="match status" value="1"/>
</dbReference>
<keyword evidence="15" id="KW-1185">Reference proteome</keyword>
<evidence type="ECO:0000256" key="10">
    <source>
        <dbReference type="ARBA" id="ARBA00024861"/>
    </source>
</evidence>